<evidence type="ECO:0000313" key="7">
    <source>
        <dbReference type="Proteomes" id="UP001153069"/>
    </source>
</evidence>
<evidence type="ECO:0000259" key="5">
    <source>
        <dbReference type="PROSITE" id="PS50097"/>
    </source>
</evidence>
<evidence type="ECO:0000256" key="3">
    <source>
        <dbReference type="ARBA" id="ARBA00021347"/>
    </source>
</evidence>
<dbReference type="InterPro" id="IPR011333">
    <property type="entry name" value="SKP1/BTB/POZ_sf"/>
</dbReference>
<organism evidence="6 7">
    <name type="scientific">Seminavis robusta</name>
    <dbReference type="NCBI Taxonomy" id="568900"/>
    <lineage>
        <taxon>Eukaryota</taxon>
        <taxon>Sar</taxon>
        <taxon>Stramenopiles</taxon>
        <taxon>Ochrophyta</taxon>
        <taxon>Bacillariophyta</taxon>
        <taxon>Bacillariophyceae</taxon>
        <taxon>Bacillariophycidae</taxon>
        <taxon>Naviculales</taxon>
        <taxon>Naviculaceae</taxon>
        <taxon>Seminavis</taxon>
    </lineage>
</organism>
<evidence type="ECO:0000256" key="1">
    <source>
        <dbReference type="ARBA" id="ARBA00004123"/>
    </source>
</evidence>
<dbReference type="InterPro" id="IPR016073">
    <property type="entry name" value="Skp1_comp_POZ"/>
</dbReference>
<comment type="subcellular location">
    <subcellularLocation>
        <location evidence="1">Nucleus</location>
    </subcellularLocation>
</comment>
<dbReference type="PROSITE" id="PS50097">
    <property type="entry name" value="BTB"/>
    <property type="match status" value="1"/>
</dbReference>
<comment type="caution">
    <text evidence="6">The sequence shown here is derived from an EMBL/GenBank/DDBJ whole genome shotgun (WGS) entry which is preliminary data.</text>
</comment>
<reference evidence="6" key="1">
    <citation type="submission" date="2020-06" db="EMBL/GenBank/DDBJ databases">
        <authorList>
            <consortium name="Plant Systems Biology data submission"/>
        </authorList>
    </citation>
    <scope>NUCLEOTIDE SEQUENCE</scope>
    <source>
        <strain evidence="6">D6</strain>
    </source>
</reference>
<evidence type="ECO:0000256" key="4">
    <source>
        <dbReference type="ARBA" id="ARBA00023242"/>
    </source>
</evidence>
<evidence type="ECO:0000313" key="6">
    <source>
        <dbReference type="EMBL" id="CAB9500684.1"/>
    </source>
</evidence>
<dbReference type="EMBL" id="CAICTM010000088">
    <property type="protein sequence ID" value="CAB9500684.1"/>
    <property type="molecule type" value="Genomic_DNA"/>
</dbReference>
<dbReference type="AlphaFoldDB" id="A0A9N8DH81"/>
<dbReference type="CDD" id="cd18321">
    <property type="entry name" value="BTB_POZ_EloC"/>
    <property type="match status" value="1"/>
</dbReference>
<name>A0A9N8DH81_9STRA</name>
<dbReference type="GO" id="GO:0006511">
    <property type="term" value="P:ubiquitin-dependent protein catabolic process"/>
    <property type="evidence" value="ECO:0007669"/>
    <property type="project" value="InterPro"/>
</dbReference>
<keyword evidence="4" id="KW-0539">Nucleus</keyword>
<dbReference type="OrthoDB" id="249087at2759"/>
<dbReference type="SMART" id="SM00512">
    <property type="entry name" value="Skp1"/>
    <property type="match status" value="1"/>
</dbReference>
<dbReference type="PANTHER" id="PTHR20648">
    <property type="entry name" value="ELONGIN-C"/>
    <property type="match status" value="1"/>
</dbReference>
<dbReference type="InterPro" id="IPR039948">
    <property type="entry name" value="ELC1"/>
</dbReference>
<dbReference type="InterPro" id="IPR000210">
    <property type="entry name" value="BTB/POZ_dom"/>
</dbReference>
<dbReference type="Pfam" id="PF03931">
    <property type="entry name" value="Skp1_POZ"/>
    <property type="match status" value="1"/>
</dbReference>
<dbReference type="InterPro" id="IPR001232">
    <property type="entry name" value="SKP1-like"/>
</dbReference>
<dbReference type="Proteomes" id="UP001153069">
    <property type="component" value="Unassembled WGS sequence"/>
</dbReference>
<proteinExistence type="inferred from homology"/>
<keyword evidence="7" id="KW-1185">Reference proteome</keyword>
<dbReference type="SUPFAM" id="SSF54695">
    <property type="entry name" value="POZ domain"/>
    <property type="match status" value="1"/>
</dbReference>
<evidence type="ECO:0000256" key="2">
    <source>
        <dbReference type="ARBA" id="ARBA00009993"/>
    </source>
</evidence>
<protein>
    <recommendedName>
        <fullName evidence="3">Elongin-C</fullName>
    </recommendedName>
</protein>
<dbReference type="FunFam" id="3.30.710.10:FF:000035">
    <property type="entry name" value="Elongin C transcription elongation factor"/>
    <property type="match status" value="1"/>
</dbReference>
<dbReference type="Gene3D" id="3.30.710.10">
    <property type="entry name" value="Potassium Channel Kv1.1, Chain A"/>
    <property type="match status" value="1"/>
</dbReference>
<sequence>MDAETPNTTQFVKLVSAEGSEFYIDRNVAVSASKTLRTMLEGQFREAKDNVIRLPEISNYILERILQYLYYQTKYSNSTGRVPEFPIEPEIALELLIASKYLDC</sequence>
<gene>
    <name evidence="6" type="ORF">SEMRO_89_G047040.1</name>
</gene>
<comment type="similarity">
    <text evidence="2">Belongs to the SKP1 family.</text>
</comment>
<feature type="domain" description="BTB" evidence="5">
    <location>
        <begin position="9"/>
        <end position="70"/>
    </location>
</feature>
<accession>A0A9N8DH81</accession>
<dbReference type="GO" id="GO:0005634">
    <property type="term" value="C:nucleus"/>
    <property type="evidence" value="ECO:0007669"/>
    <property type="project" value="UniProtKB-SubCell"/>
</dbReference>